<sequence length="245" mass="25805">MSEKRILVLWDVDQTLVDYSGTGREWYGQALTAVAGVELAHVPAFPGRTERSITVELLEAHGVEWTEEHVERMFAELITIATAARPHLTSLGRALPGAPQVLAELAGRPEVVQSLVTGNLVELADCKLAAFDLLPHVDLEVGGYGSVSTDRHELVAAARRAAEAKYGTTFDPRSIVVIGDTPHDVAAAQHHGAVGVAVATGRHSVAELVACGADVVLTDLTDTDAVVATLLRTAPTDGDQLPSGA</sequence>
<gene>
    <name evidence="1" type="ORF">SAMN04487818_106244</name>
</gene>
<proteinExistence type="predicted"/>
<dbReference type="GO" id="GO:0008967">
    <property type="term" value="F:phosphoglycolate phosphatase activity"/>
    <property type="evidence" value="ECO:0007669"/>
    <property type="project" value="TreeGrafter"/>
</dbReference>
<dbReference type="GO" id="GO:0005829">
    <property type="term" value="C:cytosol"/>
    <property type="evidence" value="ECO:0007669"/>
    <property type="project" value="TreeGrafter"/>
</dbReference>
<protein>
    <submittedName>
        <fullName evidence="1">Phosphoglycolate phosphatase, HAD superfamily</fullName>
    </submittedName>
</protein>
<dbReference type="InterPro" id="IPR023198">
    <property type="entry name" value="PGP-like_dom2"/>
</dbReference>
<evidence type="ECO:0000313" key="2">
    <source>
        <dbReference type="Proteomes" id="UP000199051"/>
    </source>
</evidence>
<dbReference type="InterPro" id="IPR023214">
    <property type="entry name" value="HAD_sf"/>
</dbReference>
<dbReference type="PANTHER" id="PTHR43434:SF1">
    <property type="entry name" value="PHOSPHOGLYCOLATE PHOSPHATASE"/>
    <property type="match status" value="1"/>
</dbReference>
<dbReference type="STRING" id="155974.SAMN04487818_106244"/>
<dbReference type="AlphaFoldDB" id="A0A1H9TGQ7"/>
<dbReference type="EMBL" id="FOGI01000006">
    <property type="protein sequence ID" value="SER95793.1"/>
    <property type="molecule type" value="Genomic_DNA"/>
</dbReference>
<dbReference type="SUPFAM" id="SSF56784">
    <property type="entry name" value="HAD-like"/>
    <property type="match status" value="1"/>
</dbReference>
<evidence type="ECO:0000313" key="1">
    <source>
        <dbReference type="EMBL" id="SER95793.1"/>
    </source>
</evidence>
<dbReference type="Gene3D" id="1.10.150.240">
    <property type="entry name" value="Putative phosphatase, domain 2"/>
    <property type="match status" value="1"/>
</dbReference>
<dbReference type="RefSeq" id="WP_092778703.1">
    <property type="nucleotide sequence ID" value="NZ_FOGI01000006.1"/>
</dbReference>
<dbReference type="PANTHER" id="PTHR43434">
    <property type="entry name" value="PHOSPHOGLYCOLATE PHOSPHATASE"/>
    <property type="match status" value="1"/>
</dbReference>
<organism evidence="1 2">
    <name type="scientific">Actinokineospora terrae</name>
    <dbReference type="NCBI Taxonomy" id="155974"/>
    <lineage>
        <taxon>Bacteria</taxon>
        <taxon>Bacillati</taxon>
        <taxon>Actinomycetota</taxon>
        <taxon>Actinomycetes</taxon>
        <taxon>Pseudonocardiales</taxon>
        <taxon>Pseudonocardiaceae</taxon>
        <taxon>Actinokineospora</taxon>
    </lineage>
</organism>
<reference evidence="2" key="1">
    <citation type="submission" date="2016-10" db="EMBL/GenBank/DDBJ databases">
        <authorList>
            <person name="Varghese N."/>
            <person name="Submissions S."/>
        </authorList>
    </citation>
    <scope>NUCLEOTIDE SEQUENCE [LARGE SCALE GENOMIC DNA]</scope>
    <source>
        <strain evidence="2">DSM 44260</strain>
    </source>
</reference>
<dbReference type="SFLD" id="SFLDS00003">
    <property type="entry name" value="Haloacid_Dehalogenase"/>
    <property type="match status" value="1"/>
</dbReference>
<name>A0A1H9TGQ7_9PSEU</name>
<dbReference type="Gene3D" id="3.40.50.1000">
    <property type="entry name" value="HAD superfamily/HAD-like"/>
    <property type="match status" value="1"/>
</dbReference>
<dbReference type="Pfam" id="PF13242">
    <property type="entry name" value="Hydrolase_like"/>
    <property type="match status" value="1"/>
</dbReference>
<dbReference type="SFLD" id="SFLDG01129">
    <property type="entry name" value="C1.5:_HAD__Beta-PGM__Phosphata"/>
    <property type="match status" value="1"/>
</dbReference>
<dbReference type="GO" id="GO:0006281">
    <property type="term" value="P:DNA repair"/>
    <property type="evidence" value="ECO:0007669"/>
    <property type="project" value="TreeGrafter"/>
</dbReference>
<dbReference type="InterPro" id="IPR036412">
    <property type="entry name" value="HAD-like_sf"/>
</dbReference>
<keyword evidence="2" id="KW-1185">Reference proteome</keyword>
<dbReference type="InterPro" id="IPR050155">
    <property type="entry name" value="HAD-like_hydrolase_sf"/>
</dbReference>
<accession>A0A1H9TGQ7</accession>
<dbReference type="Proteomes" id="UP000199051">
    <property type="component" value="Unassembled WGS sequence"/>
</dbReference>